<dbReference type="Proteomes" id="UP000321899">
    <property type="component" value="Unassembled WGS sequence"/>
</dbReference>
<sequence>MVFYFAMTCIVRRQMMSDWVVINYKQHKTAGWKKLTNYRFAAEPVAPVSVAEISHLLSEMPLAFSRSAETGVFQLVAVQGLRPGDNVFLSSTGHWAGQYIPACYRAHPFMVMKETSNNKPVLCMDISSEGIQIPAADDDAVRIFDSAGELTPPVSRIVSYLSAHYRTMELTRKLVAQLDDLQLMQHWPIELTTPEGEVIPVGGLFRINEQRIRELTQEAVYDLAVSGAMAIIYAQLFSQSRLKKLVNFYNLQGAAESAIEIDSIDLDEIFGENDDDIIKF</sequence>
<protein>
    <submittedName>
        <fullName evidence="1">SapC family protein</fullName>
    </submittedName>
</protein>
<comment type="caution">
    <text evidence="1">The sequence shown here is derived from an EMBL/GenBank/DDBJ whole genome shotgun (WGS) entry which is preliminary data.</text>
</comment>
<organism evidence="1 2">
    <name type="scientific">Desulfobotulus mexicanus</name>
    <dbReference type="NCBI Taxonomy" id="2586642"/>
    <lineage>
        <taxon>Bacteria</taxon>
        <taxon>Pseudomonadati</taxon>
        <taxon>Thermodesulfobacteriota</taxon>
        <taxon>Desulfobacteria</taxon>
        <taxon>Desulfobacterales</taxon>
        <taxon>Desulfobacteraceae</taxon>
        <taxon>Desulfobotulus</taxon>
    </lineage>
</organism>
<evidence type="ECO:0000313" key="1">
    <source>
        <dbReference type="EMBL" id="TYT73320.1"/>
    </source>
</evidence>
<dbReference type="AlphaFoldDB" id="A0A5S5MCA5"/>
<dbReference type="OrthoDB" id="9806524at2"/>
<dbReference type="InterPro" id="IPR010836">
    <property type="entry name" value="SapC"/>
</dbReference>
<dbReference type="Pfam" id="PF07277">
    <property type="entry name" value="SapC"/>
    <property type="match status" value="1"/>
</dbReference>
<reference evidence="1 2" key="1">
    <citation type="submission" date="2019-06" db="EMBL/GenBank/DDBJ databases">
        <title>Desulfobotulus mexicanus sp. nov., a novel sulfate-reducing bacterium isolated from the sediment of an alkaline crater lake in Mexico.</title>
        <authorList>
            <person name="Hirschler-Rea A."/>
        </authorList>
    </citation>
    <scope>NUCLEOTIDE SEQUENCE [LARGE SCALE GENOMIC DNA]</scope>
    <source>
        <strain evidence="1 2">PAR22N</strain>
    </source>
</reference>
<gene>
    <name evidence="1" type="ORF">FIM25_15730</name>
</gene>
<dbReference type="EMBL" id="VDMB01000035">
    <property type="protein sequence ID" value="TYT73320.1"/>
    <property type="molecule type" value="Genomic_DNA"/>
</dbReference>
<proteinExistence type="predicted"/>
<name>A0A5S5MCA5_9BACT</name>
<accession>A0A5S5MCA5</accession>
<keyword evidence="2" id="KW-1185">Reference proteome</keyword>
<evidence type="ECO:0000313" key="2">
    <source>
        <dbReference type="Proteomes" id="UP000321899"/>
    </source>
</evidence>